<reference evidence="1" key="1">
    <citation type="journal article" date="2020" name="Fungal Divers.">
        <title>Resolving the Mortierellaceae phylogeny through synthesis of multi-gene phylogenetics and phylogenomics.</title>
        <authorList>
            <person name="Vandepol N."/>
            <person name="Liber J."/>
            <person name="Desiro A."/>
            <person name="Na H."/>
            <person name="Kennedy M."/>
            <person name="Barry K."/>
            <person name="Grigoriev I.V."/>
            <person name="Miller A.N."/>
            <person name="O'Donnell K."/>
            <person name="Stajich J.E."/>
            <person name="Bonito G."/>
        </authorList>
    </citation>
    <scope>NUCLEOTIDE SEQUENCE</scope>
    <source>
        <strain evidence="1">NRRL 6426</strain>
    </source>
</reference>
<gene>
    <name evidence="1" type="ORF">BG015_008319</name>
</gene>
<sequence>MNKPGSRNYRPIYENDPAAADLSSFDTKKGHSTLNHHLFYYSNNNTNDITTITSTNNAPQQAPLPYCN</sequence>
<proteinExistence type="predicted"/>
<keyword evidence="2" id="KW-1185">Reference proteome</keyword>
<evidence type="ECO:0000313" key="2">
    <source>
        <dbReference type="Proteomes" id="UP000748756"/>
    </source>
</evidence>
<protein>
    <submittedName>
        <fullName evidence="1">Uncharacterized protein</fullName>
    </submittedName>
</protein>
<evidence type="ECO:0000313" key="1">
    <source>
        <dbReference type="EMBL" id="KAF9155848.1"/>
    </source>
</evidence>
<accession>A0A9P5S6H0</accession>
<dbReference type="AlphaFoldDB" id="A0A9P5S6H0"/>
<comment type="caution">
    <text evidence="1">The sequence shown here is derived from an EMBL/GenBank/DDBJ whole genome shotgun (WGS) entry which is preliminary data.</text>
</comment>
<name>A0A9P5S6H0_9FUNG</name>
<organism evidence="1 2">
    <name type="scientific">Linnemannia schmuckeri</name>
    <dbReference type="NCBI Taxonomy" id="64567"/>
    <lineage>
        <taxon>Eukaryota</taxon>
        <taxon>Fungi</taxon>
        <taxon>Fungi incertae sedis</taxon>
        <taxon>Mucoromycota</taxon>
        <taxon>Mortierellomycotina</taxon>
        <taxon>Mortierellomycetes</taxon>
        <taxon>Mortierellales</taxon>
        <taxon>Mortierellaceae</taxon>
        <taxon>Linnemannia</taxon>
    </lineage>
</organism>
<dbReference type="EMBL" id="JAAAUQ010000048">
    <property type="protein sequence ID" value="KAF9155848.1"/>
    <property type="molecule type" value="Genomic_DNA"/>
</dbReference>
<dbReference type="Proteomes" id="UP000748756">
    <property type="component" value="Unassembled WGS sequence"/>
</dbReference>
<feature type="non-terminal residue" evidence="1">
    <location>
        <position position="68"/>
    </location>
</feature>